<dbReference type="CDD" id="cd09823">
    <property type="entry name" value="peroxinectin_like"/>
    <property type="match status" value="1"/>
</dbReference>
<evidence type="ECO:0000313" key="11">
    <source>
        <dbReference type="EMBL" id="KAI9556490.1"/>
    </source>
</evidence>
<keyword evidence="7" id="KW-0325">Glycoprotein</keyword>
<gene>
    <name evidence="11" type="ORF">GHT06_016279</name>
</gene>
<dbReference type="GO" id="GO:0006979">
    <property type="term" value="P:response to oxidative stress"/>
    <property type="evidence" value="ECO:0007669"/>
    <property type="project" value="InterPro"/>
</dbReference>
<comment type="caution">
    <text evidence="11">The sequence shown here is derived from an EMBL/GenBank/DDBJ whole genome shotgun (WGS) entry which is preliminary data.</text>
</comment>
<dbReference type="CDD" id="cd01100">
    <property type="entry name" value="APPLE_Factor_XI_like"/>
    <property type="match status" value="1"/>
</dbReference>
<evidence type="ECO:0000256" key="6">
    <source>
        <dbReference type="ARBA" id="ARBA00023157"/>
    </source>
</evidence>
<dbReference type="PRINTS" id="PR00457">
    <property type="entry name" value="ANPEROXIDASE"/>
</dbReference>
<evidence type="ECO:0000256" key="8">
    <source>
        <dbReference type="PIRSR" id="PIRSR619791-2"/>
    </source>
</evidence>
<dbReference type="GO" id="GO:0006508">
    <property type="term" value="P:proteolysis"/>
    <property type="evidence" value="ECO:0007669"/>
    <property type="project" value="InterPro"/>
</dbReference>
<dbReference type="Proteomes" id="UP000820818">
    <property type="component" value="Linkage Group LG6"/>
</dbReference>
<keyword evidence="8" id="KW-0349">Heme</keyword>
<dbReference type="AlphaFoldDB" id="A0AAD5L6Z5"/>
<dbReference type="EMBL" id="WJBH02000006">
    <property type="protein sequence ID" value="KAI9556490.1"/>
    <property type="molecule type" value="Genomic_DNA"/>
</dbReference>
<evidence type="ECO:0000259" key="10">
    <source>
        <dbReference type="SMART" id="SM00223"/>
    </source>
</evidence>
<evidence type="ECO:0000256" key="9">
    <source>
        <dbReference type="SAM" id="SignalP"/>
    </source>
</evidence>
<keyword evidence="2" id="KW-0964">Secreted</keyword>
<dbReference type="Pfam" id="PF14295">
    <property type="entry name" value="PAN_4"/>
    <property type="match status" value="2"/>
</dbReference>
<feature type="domain" description="Apple" evidence="10">
    <location>
        <begin position="59"/>
        <end position="126"/>
    </location>
</feature>
<dbReference type="PROSITE" id="PS50292">
    <property type="entry name" value="PEROXIDASE_3"/>
    <property type="match status" value="1"/>
</dbReference>
<dbReference type="SMART" id="SM00223">
    <property type="entry name" value="APPLE"/>
    <property type="match status" value="1"/>
</dbReference>
<keyword evidence="3" id="KW-0560">Oxidoreductase</keyword>
<dbReference type="GO" id="GO:0005576">
    <property type="term" value="C:extracellular region"/>
    <property type="evidence" value="ECO:0007669"/>
    <property type="project" value="UniProtKB-SubCell"/>
</dbReference>
<evidence type="ECO:0000256" key="5">
    <source>
        <dbReference type="ARBA" id="ARBA00022737"/>
    </source>
</evidence>
<dbReference type="InterPro" id="IPR003609">
    <property type="entry name" value="Pan_app"/>
</dbReference>
<accession>A0AAD5L6Z5</accession>
<keyword evidence="6" id="KW-1015">Disulfide bond</keyword>
<feature type="binding site" description="axial binding residue" evidence="8">
    <location>
        <position position="676"/>
    </location>
    <ligand>
        <name>heme b</name>
        <dbReference type="ChEBI" id="CHEBI:60344"/>
    </ligand>
    <ligandPart>
        <name>Fe</name>
        <dbReference type="ChEBI" id="CHEBI:18248"/>
    </ligandPart>
</feature>
<organism evidence="11 12">
    <name type="scientific">Daphnia sinensis</name>
    <dbReference type="NCBI Taxonomy" id="1820382"/>
    <lineage>
        <taxon>Eukaryota</taxon>
        <taxon>Metazoa</taxon>
        <taxon>Ecdysozoa</taxon>
        <taxon>Arthropoda</taxon>
        <taxon>Crustacea</taxon>
        <taxon>Branchiopoda</taxon>
        <taxon>Diplostraca</taxon>
        <taxon>Cladocera</taxon>
        <taxon>Anomopoda</taxon>
        <taxon>Daphniidae</taxon>
        <taxon>Daphnia</taxon>
        <taxon>Daphnia similis group</taxon>
    </lineage>
</organism>
<evidence type="ECO:0000256" key="4">
    <source>
        <dbReference type="ARBA" id="ARBA00022729"/>
    </source>
</evidence>
<dbReference type="GO" id="GO:0046872">
    <property type="term" value="F:metal ion binding"/>
    <property type="evidence" value="ECO:0007669"/>
    <property type="project" value="UniProtKB-KW"/>
</dbReference>
<feature type="chain" id="PRO_5042254067" description="Apple domain-containing protein" evidence="9">
    <location>
        <begin position="34"/>
        <end position="984"/>
    </location>
</feature>
<keyword evidence="4 9" id="KW-0732">Signal</keyword>
<dbReference type="InterPro" id="IPR019791">
    <property type="entry name" value="Haem_peroxidase_animal"/>
</dbReference>
<dbReference type="InterPro" id="IPR037120">
    <property type="entry name" value="Haem_peroxidase_sf_animal"/>
</dbReference>
<dbReference type="InterPro" id="IPR010255">
    <property type="entry name" value="Haem_peroxidase_sf"/>
</dbReference>
<evidence type="ECO:0000256" key="3">
    <source>
        <dbReference type="ARBA" id="ARBA00022559"/>
    </source>
</evidence>
<dbReference type="FunFam" id="1.10.640.10:FF:000003">
    <property type="entry name" value="chorion peroxidase"/>
    <property type="match status" value="1"/>
</dbReference>
<keyword evidence="8" id="KW-0479">Metal-binding</keyword>
<evidence type="ECO:0000256" key="1">
    <source>
        <dbReference type="ARBA" id="ARBA00004613"/>
    </source>
</evidence>
<protein>
    <recommendedName>
        <fullName evidence="10">Apple domain-containing protein</fullName>
    </recommendedName>
</protein>
<keyword evidence="8" id="KW-0408">Iron</keyword>
<dbReference type="GO" id="GO:0020037">
    <property type="term" value="F:heme binding"/>
    <property type="evidence" value="ECO:0007669"/>
    <property type="project" value="InterPro"/>
</dbReference>
<dbReference type="PANTHER" id="PTHR11475">
    <property type="entry name" value="OXIDASE/PEROXIDASE"/>
    <property type="match status" value="1"/>
</dbReference>
<proteinExistence type="predicted"/>
<reference evidence="11 12" key="1">
    <citation type="submission" date="2022-05" db="EMBL/GenBank/DDBJ databases">
        <title>A multi-omics perspective on studying reproductive biology in Daphnia sinensis.</title>
        <authorList>
            <person name="Jia J."/>
        </authorList>
    </citation>
    <scope>NUCLEOTIDE SEQUENCE [LARGE SCALE GENOMIC DNA]</scope>
    <source>
        <strain evidence="11 12">WSL</strain>
    </source>
</reference>
<dbReference type="SUPFAM" id="SSF48113">
    <property type="entry name" value="Heme-dependent peroxidases"/>
    <property type="match status" value="1"/>
</dbReference>
<sequence length="984" mass="110237">MDLVAIPVKLTQIKFKVIWMLCVLIWSDLGVNAQNDTQSQTIEQDGEDWNTGEGGVKWQFNCDFFGSDIRRLASTGEQCGGHCIANPRCTHFYYSDDGFCYLKNPPSGVSRTPHSGGVCGFLPQRSNIDRDVWNSGEGGVKWLLNCDFFGHDIQQIAGTGEQCGGLCITNPECNHFRLHEGFCYLKKAPLSTPRTPINSGMCDYGPHLQTIFDRTGKGAYGHFYAIDKPSMSQAANDSRLQMTSMSEIEKRLAQNNILVLPGSSRALHALVFGTTTESELISRQAILGAYAASEIVKRFNIEPEDVALALNQLNLKDTTLSDTCPTDPVCNQTTIDSKYRTLDGSCNNIQHSSWGQSLTPFQRVVPSAYADGVRIPRRAKSGRELPSARLISTTITRDVDAPSETDTTWVMQYGQFLDHDFTRTPEFRTANSSTIPCCMPNGGFIDKNLVHPECFPIEIPQSDAFYSRFGQRCMPLVRSAPGRRPDCSFGCAEQMNQFTHYLDQSNVYGSDNKLANELRTFQKGKLKVTPRSDLDLLPADEESKVSCALSKRISGINPPSEVKCFKAGDTPRVNEHPNLAVTHIVFLREHNRLAEELARLNPHWDDERLYQEARRILTAQMQHITYNEWVPIIIGREKMQQLGLLPLQRGFSQDYDSNLNPTIFNEFAGAAFRFGHTLIQGRHHLTNARRTKERDILLRQHFFKTQEIYTPGNLDKFLIGLATQPGQKPENYFSQELTNHLFEEEGKGFGLDLVSLNIQRSRDHGIPGYNAYRSICGLNTANNFNDLRDLIPSSIVDRFESLYESVDDIDLFIGSISERVANGAVVGPTFQCLIAEQFLRLKRGDRYFYDLSGQSGSFTEEQLNEIRRTSFARLVCDNSNMPGISCSISTTFHFSSLYALNHPSLTFLQDVPVPTILKNVHNLNEHAISAQLNIGLTRKRVAFLSAARRMKLGKTMNAKLVGCVHACVNVVDVDTEKKNSGMTG</sequence>
<dbReference type="Gene3D" id="3.50.4.10">
    <property type="entry name" value="Hepatocyte Growth Factor"/>
    <property type="match status" value="2"/>
</dbReference>
<evidence type="ECO:0000256" key="2">
    <source>
        <dbReference type="ARBA" id="ARBA00022525"/>
    </source>
</evidence>
<dbReference type="GO" id="GO:0004601">
    <property type="term" value="F:peroxidase activity"/>
    <property type="evidence" value="ECO:0007669"/>
    <property type="project" value="UniProtKB-KW"/>
</dbReference>
<dbReference type="Pfam" id="PF03098">
    <property type="entry name" value="An_peroxidase"/>
    <property type="match status" value="1"/>
</dbReference>
<dbReference type="PANTHER" id="PTHR11475:SF4">
    <property type="entry name" value="CHORION PEROXIDASE"/>
    <property type="match status" value="1"/>
</dbReference>
<evidence type="ECO:0000256" key="7">
    <source>
        <dbReference type="ARBA" id="ARBA00023180"/>
    </source>
</evidence>
<name>A0AAD5L6Z5_9CRUS</name>
<keyword evidence="5" id="KW-0677">Repeat</keyword>
<dbReference type="InterPro" id="IPR000177">
    <property type="entry name" value="Apple"/>
</dbReference>
<feature type="signal peptide" evidence="9">
    <location>
        <begin position="1"/>
        <end position="33"/>
    </location>
</feature>
<comment type="subcellular location">
    <subcellularLocation>
        <location evidence="1">Secreted</location>
    </subcellularLocation>
</comment>
<keyword evidence="12" id="KW-1185">Reference proteome</keyword>
<keyword evidence="3" id="KW-0575">Peroxidase</keyword>
<dbReference type="Gene3D" id="1.10.640.10">
    <property type="entry name" value="Haem peroxidase domain superfamily, animal type"/>
    <property type="match status" value="1"/>
</dbReference>
<evidence type="ECO:0000313" key="12">
    <source>
        <dbReference type="Proteomes" id="UP000820818"/>
    </source>
</evidence>